<accession>A0A918TIK7</accession>
<reference evidence="1" key="1">
    <citation type="journal article" date="2014" name="Int. J. Syst. Evol. Microbiol.">
        <title>Complete genome sequence of Corynebacterium casei LMG S-19264T (=DSM 44701T), isolated from a smear-ripened cheese.</title>
        <authorList>
            <consortium name="US DOE Joint Genome Institute (JGI-PGF)"/>
            <person name="Walter F."/>
            <person name="Albersmeier A."/>
            <person name="Kalinowski J."/>
            <person name="Ruckert C."/>
        </authorList>
    </citation>
    <scope>NUCLEOTIDE SEQUENCE</scope>
    <source>
        <strain evidence="1">KCTC 12988</strain>
    </source>
</reference>
<proteinExistence type="predicted"/>
<dbReference type="EMBL" id="BMXI01000004">
    <property type="protein sequence ID" value="GHC47462.1"/>
    <property type="molecule type" value="Genomic_DNA"/>
</dbReference>
<sequence>MLKALLPLIAATVTLGAQEVTENKEVANHYLSLKLESERAITTGVAYLKGQQQPEGHWGDPKTPAVTALALTAVLRDPSFDHDGEIPEWVSKGFDFLRSCKKPDGGIYGKGLATYNTSTSMIAFLALGKEEDEPLILSARAFLINQQTDWGNKGETDDQFDGGIGYGGSYPHSDMSNTYLSLEALYHSKQLATDSKHGKQPKLDWEAALQFVSRCQNLTETNDQPFASDDPDNKGGFVYFPADSKAGEQELPDGTVALRSYGSMSYAGLLSFIYADLEKDDPRIVAVLDWLGRNYTLAENPGLGEQGLYYYYQTIAKALSAAGVDKLKLPDGKEADWRLDLTRKLLANQREDGSWINSNSRWWENDPVLVTSYTVLSLAQLHAVM</sequence>
<dbReference type="Gene3D" id="1.50.10.20">
    <property type="match status" value="1"/>
</dbReference>
<comment type="caution">
    <text evidence="1">The sequence shown here is derived from an EMBL/GenBank/DDBJ whole genome shotgun (WGS) entry which is preliminary data.</text>
</comment>
<dbReference type="Proteomes" id="UP000644507">
    <property type="component" value="Unassembled WGS sequence"/>
</dbReference>
<dbReference type="RefSeq" id="WP_189568195.1">
    <property type="nucleotide sequence ID" value="NZ_BMXI01000004.1"/>
</dbReference>
<evidence type="ECO:0000313" key="1">
    <source>
        <dbReference type="EMBL" id="GHC47462.1"/>
    </source>
</evidence>
<dbReference type="InterPro" id="IPR008930">
    <property type="entry name" value="Terpenoid_cyclase/PrenylTrfase"/>
</dbReference>
<dbReference type="AlphaFoldDB" id="A0A918TIK7"/>
<dbReference type="CDD" id="cd00688">
    <property type="entry name" value="ISOPREN_C2_like"/>
    <property type="match status" value="1"/>
</dbReference>
<dbReference type="SUPFAM" id="SSF48239">
    <property type="entry name" value="Terpenoid cyclases/Protein prenyltransferases"/>
    <property type="match status" value="1"/>
</dbReference>
<reference evidence="1" key="2">
    <citation type="submission" date="2020-09" db="EMBL/GenBank/DDBJ databases">
        <authorList>
            <person name="Sun Q."/>
            <person name="Kim S."/>
        </authorList>
    </citation>
    <scope>NUCLEOTIDE SEQUENCE</scope>
    <source>
        <strain evidence="1">KCTC 12988</strain>
    </source>
</reference>
<organism evidence="1 2">
    <name type="scientific">Roseibacillus persicicus</name>
    <dbReference type="NCBI Taxonomy" id="454148"/>
    <lineage>
        <taxon>Bacteria</taxon>
        <taxon>Pseudomonadati</taxon>
        <taxon>Verrucomicrobiota</taxon>
        <taxon>Verrucomicrobiia</taxon>
        <taxon>Verrucomicrobiales</taxon>
        <taxon>Verrucomicrobiaceae</taxon>
        <taxon>Roseibacillus</taxon>
    </lineage>
</organism>
<evidence type="ECO:0000313" key="2">
    <source>
        <dbReference type="Proteomes" id="UP000644507"/>
    </source>
</evidence>
<gene>
    <name evidence="1" type="ORF">GCM10007100_11470</name>
</gene>
<name>A0A918TIK7_9BACT</name>
<protein>
    <submittedName>
        <fullName evidence="1">Cycloartenol synthase</fullName>
    </submittedName>
</protein>
<keyword evidence="2" id="KW-1185">Reference proteome</keyword>